<proteinExistence type="predicted"/>
<reference evidence="1 2" key="1">
    <citation type="submission" date="2023-10" db="EMBL/GenBank/DDBJ databases">
        <title>Noviherbaspirillum sp. CPCC 100848 genome assembly.</title>
        <authorList>
            <person name="Li X.Y."/>
            <person name="Fang X.M."/>
        </authorList>
    </citation>
    <scope>NUCLEOTIDE SEQUENCE [LARGE SCALE GENOMIC DNA]</scope>
    <source>
        <strain evidence="1 2">CPCC 100848</strain>
    </source>
</reference>
<evidence type="ECO:0000313" key="2">
    <source>
        <dbReference type="Proteomes" id="UP001352263"/>
    </source>
</evidence>
<dbReference type="RefSeq" id="WP_326505061.1">
    <property type="nucleotide sequence ID" value="NZ_JAWIIV010000002.1"/>
</dbReference>
<accession>A0ABU6J3V9</accession>
<protein>
    <submittedName>
        <fullName evidence="1">Uncharacterized protein</fullName>
    </submittedName>
</protein>
<comment type="caution">
    <text evidence="1">The sequence shown here is derived from an EMBL/GenBank/DDBJ whole genome shotgun (WGS) entry which is preliminary data.</text>
</comment>
<organism evidence="1 2">
    <name type="scientific">Noviherbaspirillum album</name>
    <dbReference type="NCBI Taxonomy" id="3080276"/>
    <lineage>
        <taxon>Bacteria</taxon>
        <taxon>Pseudomonadati</taxon>
        <taxon>Pseudomonadota</taxon>
        <taxon>Betaproteobacteria</taxon>
        <taxon>Burkholderiales</taxon>
        <taxon>Oxalobacteraceae</taxon>
        <taxon>Noviherbaspirillum</taxon>
    </lineage>
</organism>
<dbReference type="Proteomes" id="UP001352263">
    <property type="component" value="Unassembled WGS sequence"/>
</dbReference>
<name>A0ABU6J3V9_9BURK</name>
<sequence>MEVINPFAACGKTKGDMTGRVKALTDVAALSNADVVFEHSDKTCHLLMLKNKKSGDFAVCSVDPAREIAAAPNYRANSTQEARLYAMLSKRGLSSLLDWTDRPTAVRRYTDLVGEVDKSGSVVSRFP</sequence>
<evidence type="ECO:0000313" key="1">
    <source>
        <dbReference type="EMBL" id="MEC4718312.1"/>
    </source>
</evidence>
<dbReference type="EMBL" id="JAWIIV010000002">
    <property type="protein sequence ID" value="MEC4718312.1"/>
    <property type="molecule type" value="Genomic_DNA"/>
</dbReference>
<keyword evidence="2" id="KW-1185">Reference proteome</keyword>
<gene>
    <name evidence="1" type="ORF">RY831_04070</name>
</gene>